<dbReference type="RefSeq" id="WP_091143337.1">
    <property type="nucleotide sequence ID" value="NZ_FNAI01000001.1"/>
</dbReference>
<feature type="transmembrane region" description="Helical" evidence="1">
    <location>
        <begin position="7"/>
        <end position="24"/>
    </location>
</feature>
<name>A0A1G6TRH6_9SPHI</name>
<evidence type="ECO:0000256" key="1">
    <source>
        <dbReference type="SAM" id="Phobius"/>
    </source>
</evidence>
<dbReference type="STRING" id="1391627.SAMN05216464_101383"/>
<keyword evidence="1" id="KW-1133">Transmembrane helix</keyword>
<feature type="transmembrane region" description="Helical" evidence="1">
    <location>
        <begin position="44"/>
        <end position="66"/>
    </location>
</feature>
<accession>A0A1G6TRH6</accession>
<dbReference type="Proteomes" id="UP000199072">
    <property type="component" value="Unassembled WGS sequence"/>
</dbReference>
<evidence type="ECO:0000313" key="3">
    <source>
        <dbReference type="Proteomes" id="UP000199072"/>
    </source>
</evidence>
<keyword evidence="1" id="KW-0812">Transmembrane</keyword>
<dbReference type="AlphaFoldDB" id="A0A1G6TRH6"/>
<evidence type="ECO:0000313" key="2">
    <source>
        <dbReference type="EMBL" id="SDD31514.1"/>
    </source>
</evidence>
<feature type="transmembrane region" description="Helical" evidence="1">
    <location>
        <begin position="73"/>
        <end position="91"/>
    </location>
</feature>
<dbReference type="EMBL" id="FNAI01000001">
    <property type="protein sequence ID" value="SDD31514.1"/>
    <property type="molecule type" value="Genomic_DNA"/>
</dbReference>
<protein>
    <recommendedName>
        <fullName evidence="4">DoxX protein</fullName>
    </recommendedName>
</protein>
<reference evidence="2 3" key="1">
    <citation type="submission" date="2016-10" db="EMBL/GenBank/DDBJ databases">
        <authorList>
            <person name="de Groot N.N."/>
        </authorList>
    </citation>
    <scope>NUCLEOTIDE SEQUENCE [LARGE SCALE GENOMIC DNA]</scope>
    <source>
        <strain evidence="2 3">47C3B</strain>
    </source>
</reference>
<sequence length="125" mass="13888">MKIAIIVIRSLLGLMFLWASAAYFLKLYPTPVMTGSIKTFNDGIAASVYLMPFVKIIELICAILLLAGRYVALALLALFPIMLNIVCYHAFLQPEALPLVGTLLIMLLFLAYTQRAKYAPLFTSK</sequence>
<keyword evidence="3" id="KW-1185">Reference proteome</keyword>
<dbReference type="OrthoDB" id="8161897at2"/>
<proteinExistence type="predicted"/>
<evidence type="ECO:0008006" key="4">
    <source>
        <dbReference type="Google" id="ProtNLM"/>
    </source>
</evidence>
<feature type="transmembrane region" description="Helical" evidence="1">
    <location>
        <begin position="97"/>
        <end position="113"/>
    </location>
</feature>
<keyword evidence="1" id="KW-0472">Membrane</keyword>
<organism evidence="2 3">
    <name type="scientific">Mucilaginibacter pineti</name>
    <dbReference type="NCBI Taxonomy" id="1391627"/>
    <lineage>
        <taxon>Bacteria</taxon>
        <taxon>Pseudomonadati</taxon>
        <taxon>Bacteroidota</taxon>
        <taxon>Sphingobacteriia</taxon>
        <taxon>Sphingobacteriales</taxon>
        <taxon>Sphingobacteriaceae</taxon>
        <taxon>Mucilaginibacter</taxon>
    </lineage>
</organism>
<gene>
    <name evidence="2" type="ORF">SAMN05216464_101383</name>
</gene>